<dbReference type="EMBL" id="JAVFWL010000006">
    <property type="protein sequence ID" value="KAK6765762.1"/>
    <property type="molecule type" value="Genomic_DNA"/>
</dbReference>
<name>A0ABR1ESZ3_NECAM</name>
<sequence>MLPEFLDAFVGSKHRRVAQDQFRGIPSVIAHVPAFLTYPTISLLPGVDEAKALLTQKLVTCSIVILRFLSGTGYSRPPLFVTHLNLAVSGFVRWKNGWPAIVLVHAGANKCELEWLLPFSYVPVFPVIDVL</sequence>
<evidence type="ECO:0000313" key="1">
    <source>
        <dbReference type="EMBL" id="KAK6765762.1"/>
    </source>
</evidence>
<proteinExistence type="predicted"/>
<accession>A0ABR1ESZ3</accession>
<comment type="caution">
    <text evidence="1">The sequence shown here is derived from an EMBL/GenBank/DDBJ whole genome shotgun (WGS) entry which is preliminary data.</text>
</comment>
<organism evidence="1 2">
    <name type="scientific">Necator americanus</name>
    <name type="common">Human hookworm</name>
    <dbReference type="NCBI Taxonomy" id="51031"/>
    <lineage>
        <taxon>Eukaryota</taxon>
        <taxon>Metazoa</taxon>
        <taxon>Ecdysozoa</taxon>
        <taxon>Nematoda</taxon>
        <taxon>Chromadorea</taxon>
        <taxon>Rhabditida</taxon>
        <taxon>Rhabditina</taxon>
        <taxon>Rhabditomorpha</taxon>
        <taxon>Strongyloidea</taxon>
        <taxon>Ancylostomatidae</taxon>
        <taxon>Bunostominae</taxon>
        <taxon>Necator</taxon>
    </lineage>
</organism>
<keyword evidence="2" id="KW-1185">Reference proteome</keyword>
<gene>
    <name evidence="1" type="primary">Necator_chrX.g25753</name>
    <name evidence="1" type="ORF">RB195_025587</name>
</gene>
<dbReference type="Proteomes" id="UP001303046">
    <property type="component" value="Unassembled WGS sequence"/>
</dbReference>
<evidence type="ECO:0000313" key="2">
    <source>
        <dbReference type="Proteomes" id="UP001303046"/>
    </source>
</evidence>
<reference evidence="1 2" key="1">
    <citation type="submission" date="2023-08" db="EMBL/GenBank/DDBJ databases">
        <title>A Necator americanus chromosomal reference genome.</title>
        <authorList>
            <person name="Ilik V."/>
            <person name="Petrzelkova K.J."/>
            <person name="Pardy F."/>
            <person name="Fuh T."/>
            <person name="Niatou-Singa F.S."/>
            <person name="Gouil Q."/>
            <person name="Baker L."/>
            <person name="Ritchie M.E."/>
            <person name="Jex A.R."/>
            <person name="Gazzola D."/>
            <person name="Li H."/>
            <person name="Toshio Fujiwara R."/>
            <person name="Zhan B."/>
            <person name="Aroian R.V."/>
            <person name="Pafco B."/>
            <person name="Schwarz E.M."/>
        </authorList>
    </citation>
    <scope>NUCLEOTIDE SEQUENCE [LARGE SCALE GENOMIC DNA]</scope>
    <source>
        <strain evidence="1 2">Aroian</strain>
        <tissue evidence="1">Whole animal</tissue>
    </source>
</reference>
<protein>
    <submittedName>
        <fullName evidence="1">Uncharacterized protein</fullName>
    </submittedName>
</protein>